<accession>A0A941E5Q5</accession>
<keyword evidence="4" id="KW-1185">Reference proteome</keyword>
<reference evidence="3" key="1">
    <citation type="submission" date="2021-04" db="EMBL/GenBank/DDBJ databases">
        <title>Genome based classification of Actinospica acidithermotolerans sp. nov., an actinobacterium isolated from an Indonesian hot spring.</title>
        <authorList>
            <person name="Kusuma A.B."/>
            <person name="Putra K.E."/>
            <person name="Nafisah S."/>
            <person name="Loh J."/>
            <person name="Nouioui I."/>
            <person name="Goodfellow M."/>
        </authorList>
    </citation>
    <scope>NUCLEOTIDE SEQUENCE</scope>
    <source>
        <strain evidence="3">MGRD01-02</strain>
    </source>
</reference>
<protein>
    <recommendedName>
        <fullName evidence="5">DUF4235 domain-containing protein</fullName>
    </recommendedName>
</protein>
<keyword evidence="2" id="KW-1133">Transmembrane helix</keyword>
<keyword evidence="2" id="KW-0812">Transmembrane</keyword>
<name>A0A941E5Q5_9ACTN</name>
<evidence type="ECO:0000313" key="4">
    <source>
        <dbReference type="Proteomes" id="UP000676325"/>
    </source>
</evidence>
<comment type="caution">
    <text evidence="3">The sequence shown here is derived from an EMBL/GenBank/DDBJ whole genome shotgun (WGS) entry which is preliminary data.</text>
</comment>
<evidence type="ECO:0000256" key="2">
    <source>
        <dbReference type="SAM" id="Phobius"/>
    </source>
</evidence>
<evidence type="ECO:0008006" key="5">
    <source>
        <dbReference type="Google" id="ProtNLM"/>
    </source>
</evidence>
<feature type="transmembrane region" description="Helical" evidence="2">
    <location>
        <begin position="37"/>
        <end position="58"/>
    </location>
</feature>
<dbReference type="Proteomes" id="UP000676325">
    <property type="component" value="Unassembled WGS sequence"/>
</dbReference>
<proteinExistence type="predicted"/>
<sequence length="87" mass="8820">MKVPKGRIGRLVFAGGQVAAALAALRAIKDARSKGDKLALLHGVLTGAVVAVTAVVALRTVREQSAESDVADGELVEPKALTSGSKS</sequence>
<evidence type="ECO:0000313" key="3">
    <source>
        <dbReference type="EMBL" id="MBR7826820.1"/>
    </source>
</evidence>
<gene>
    <name evidence="3" type="ORF">KDK95_10950</name>
</gene>
<keyword evidence="2" id="KW-0472">Membrane</keyword>
<organism evidence="3 4">
    <name type="scientific">Actinospica acidithermotolerans</name>
    <dbReference type="NCBI Taxonomy" id="2828514"/>
    <lineage>
        <taxon>Bacteria</taxon>
        <taxon>Bacillati</taxon>
        <taxon>Actinomycetota</taxon>
        <taxon>Actinomycetes</taxon>
        <taxon>Catenulisporales</taxon>
        <taxon>Actinospicaceae</taxon>
        <taxon>Actinospica</taxon>
    </lineage>
</organism>
<feature type="region of interest" description="Disordered" evidence="1">
    <location>
        <begin position="64"/>
        <end position="87"/>
    </location>
</feature>
<dbReference type="AlphaFoldDB" id="A0A941E5Q5"/>
<evidence type="ECO:0000256" key="1">
    <source>
        <dbReference type="SAM" id="MobiDB-lite"/>
    </source>
</evidence>
<dbReference type="RefSeq" id="WP_212517965.1">
    <property type="nucleotide sequence ID" value="NZ_JAGSOH010000023.1"/>
</dbReference>
<dbReference type="EMBL" id="JAGSOH010000023">
    <property type="protein sequence ID" value="MBR7826820.1"/>
    <property type="molecule type" value="Genomic_DNA"/>
</dbReference>